<feature type="compositionally biased region" description="Polar residues" evidence="1">
    <location>
        <begin position="148"/>
        <end position="158"/>
    </location>
</feature>
<dbReference type="InterPro" id="IPR004252">
    <property type="entry name" value="Probable_transposase_24"/>
</dbReference>
<evidence type="ECO:0000313" key="2">
    <source>
        <dbReference type="EMBL" id="MCD9644497.1"/>
    </source>
</evidence>
<dbReference type="Proteomes" id="UP000823775">
    <property type="component" value="Unassembled WGS sequence"/>
</dbReference>
<dbReference type="Pfam" id="PF03004">
    <property type="entry name" value="Transposase_24"/>
    <property type="match status" value="1"/>
</dbReference>
<comment type="caution">
    <text evidence="2">The sequence shown here is derived from an EMBL/GenBank/DDBJ whole genome shotgun (WGS) entry which is preliminary data.</text>
</comment>
<organism evidence="2 3">
    <name type="scientific">Datura stramonium</name>
    <name type="common">Jimsonweed</name>
    <name type="synonym">Common thornapple</name>
    <dbReference type="NCBI Taxonomy" id="4076"/>
    <lineage>
        <taxon>Eukaryota</taxon>
        <taxon>Viridiplantae</taxon>
        <taxon>Streptophyta</taxon>
        <taxon>Embryophyta</taxon>
        <taxon>Tracheophyta</taxon>
        <taxon>Spermatophyta</taxon>
        <taxon>Magnoliopsida</taxon>
        <taxon>eudicotyledons</taxon>
        <taxon>Gunneridae</taxon>
        <taxon>Pentapetalae</taxon>
        <taxon>asterids</taxon>
        <taxon>lamiids</taxon>
        <taxon>Solanales</taxon>
        <taxon>Solanaceae</taxon>
        <taxon>Solanoideae</taxon>
        <taxon>Datureae</taxon>
        <taxon>Datura</taxon>
    </lineage>
</organism>
<proteinExistence type="predicted"/>
<evidence type="ECO:0000313" key="3">
    <source>
        <dbReference type="Proteomes" id="UP000823775"/>
    </source>
</evidence>
<protein>
    <submittedName>
        <fullName evidence="2">Uncharacterized protein</fullName>
    </submittedName>
</protein>
<dbReference type="EMBL" id="JACEIK010004168">
    <property type="protein sequence ID" value="MCD9644497.1"/>
    <property type="molecule type" value="Genomic_DNA"/>
</dbReference>
<keyword evidence="3" id="KW-1185">Reference proteome</keyword>
<name>A0ABS8VDV6_DATST</name>
<gene>
    <name evidence="2" type="ORF">HAX54_032722</name>
</gene>
<evidence type="ECO:0000256" key="1">
    <source>
        <dbReference type="SAM" id="MobiDB-lite"/>
    </source>
</evidence>
<feature type="region of interest" description="Disordered" evidence="1">
    <location>
        <begin position="133"/>
        <end position="158"/>
    </location>
</feature>
<sequence>MAETGRRPGRAQLYFATHKKKDGSYVNEEEKIELAVSQSTMNESEISPNDVVGRVLGKEHPGRVRCMGLGATLSTTFKQSNLRINGIRIPSNNVGCSSFGCQEKYNQLLNTLIEYMIMKDGSIPEQFAGIFASSPTMPTDAPMDARRSSSTSNPNEDH</sequence>
<accession>A0ABS8VDV6</accession>
<reference evidence="2 3" key="1">
    <citation type="journal article" date="2021" name="BMC Genomics">
        <title>Datura genome reveals duplications of psychoactive alkaloid biosynthetic genes and high mutation rate following tissue culture.</title>
        <authorList>
            <person name="Rajewski A."/>
            <person name="Carter-House D."/>
            <person name="Stajich J."/>
            <person name="Litt A."/>
        </authorList>
    </citation>
    <scope>NUCLEOTIDE SEQUENCE [LARGE SCALE GENOMIC DNA]</scope>
    <source>
        <strain evidence="2">AR-01</strain>
    </source>
</reference>